<proteinExistence type="predicted"/>
<reference evidence="2 3" key="1">
    <citation type="submission" date="2013-09" db="EMBL/GenBank/DDBJ databases">
        <title>Whole genome shotgun sequence of Novosphingobium tardaugens NBRC 16725.</title>
        <authorList>
            <person name="Isaki S."/>
            <person name="Hosoyama A."/>
            <person name="Tsuchikane K."/>
            <person name="Katsumata H."/>
            <person name="Ando Y."/>
            <person name="Yamazaki S."/>
            <person name="Fujita N."/>
        </authorList>
    </citation>
    <scope>NUCLEOTIDE SEQUENCE [LARGE SCALE GENOMIC DNA]</scope>
    <source>
        <strain evidence="2 3">NBRC 16725</strain>
    </source>
</reference>
<dbReference type="eggNOG" id="COG0346">
    <property type="taxonomic scope" value="Bacteria"/>
</dbReference>
<evidence type="ECO:0000313" key="3">
    <source>
        <dbReference type="Proteomes" id="UP000016568"/>
    </source>
</evidence>
<protein>
    <recommendedName>
        <fullName evidence="1">VOC domain-containing protein</fullName>
    </recommendedName>
</protein>
<evidence type="ECO:0000259" key="1">
    <source>
        <dbReference type="PROSITE" id="PS51819"/>
    </source>
</evidence>
<dbReference type="OrthoDB" id="2613830at2"/>
<gene>
    <name evidence="2" type="ORF">NT2_05_04630</name>
</gene>
<dbReference type="KEGG" id="ntd:EGO55_13575"/>
<evidence type="ECO:0000313" key="2">
    <source>
        <dbReference type="EMBL" id="GAD49542.1"/>
    </source>
</evidence>
<comment type="caution">
    <text evidence="2">The sequence shown here is derived from an EMBL/GenBank/DDBJ whole genome shotgun (WGS) entry which is preliminary data.</text>
</comment>
<sequence>MAAQLTLPHIDVGIVTNDRAAGLAFWNGLLGFPVEGEVSFPGLTIVRLKVGDAILRLCIPDAEVQRKADKGAFDAETGLRYLTLAIANLDTVIAAARAAGYPIPVEPREIRPGVRAAQIQDGQGVTVELMETAAA</sequence>
<dbReference type="InterPro" id="IPR004360">
    <property type="entry name" value="Glyas_Fos-R_dOase_dom"/>
</dbReference>
<dbReference type="Pfam" id="PF00903">
    <property type="entry name" value="Glyoxalase"/>
    <property type="match status" value="1"/>
</dbReference>
<dbReference type="EMBL" id="BASZ01000005">
    <property type="protein sequence ID" value="GAD49542.1"/>
    <property type="molecule type" value="Genomic_DNA"/>
</dbReference>
<dbReference type="InterPro" id="IPR037523">
    <property type="entry name" value="VOC_core"/>
</dbReference>
<keyword evidence="3" id="KW-1185">Reference proteome</keyword>
<dbReference type="PROSITE" id="PS51819">
    <property type="entry name" value="VOC"/>
    <property type="match status" value="1"/>
</dbReference>
<organism evidence="2 3">
    <name type="scientific">Caenibius tardaugens NBRC 16725</name>
    <dbReference type="NCBI Taxonomy" id="1219035"/>
    <lineage>
        <taxon>Bacteria</taxon>
        <taxon>Pseudomonadati</taxon>
        <taxon>Pseudomonadota</taxon>
        <taxon>Alphaproteobacteria</taxon>
        <taxon>Sphingomonadales</taxon>
        <taxon>Erythrobacteraceae</taxon>
        <taxon>Caenibius</taxon>
    </lineage>
</organism>
<feature type="domain" description="VOC" evidence="1">
    <location>
        <begin position="6"/>
        <end position="132"/>
    </location>
</feature>
<dbReference type="Proteomes" id="UP000016568">
    <property type="component" value="Unassembled WGS sequence"/>
</dbReference>
<name>U2YM59_9SPHN</name>
<dbReference type="Gene3D" id="3.10.180.10">
    <property type="entry name" value="2,3-Dihydroxybiphenyl 1,2-Dioxygenase, domain 1"/>
    <property type="match status" value="1"/>
</dbReference>
<dbReference type="SUPFAM" id="SSF54593">
    <property type="entry name" value="Glyoxalase/Bleomycin resistance protein/Dihydroxybiphenyl dioxygenase"/>
    <property type="match status" value="1"/>
</dbReference>
<dbReference type="RefSeq" id="WP_021690448.1">
    <property type="nucleotide sequence ID" value="NZ_BASZ01000005.1"/>
</dbReference>
<dbReference type="AlphaFoldDB" id="U2YM59"/>
<dbReference type="InterPro" id="IPR029068">
    <property type="entry name" value="Glyas_Bleomycin-R_OHBP_Dase"/>
</dbReference>
<accession>U2YM59</accession>